<organism evidence="2 3">
    <name type="scientific">Massilia rubra</name>
    <dbReference type="NCBI Taxonomy" id="2607910"/>
    <lineage>
        <taxon>Bacteria</taxon>
        <taxon>Pseudomonadati</taxon>
        <taxon>Pseudomonadota</taxon>
        <taxon>Betaproteobacteria</taxon>
        <taxon>Burkholderiales</taxon>
        <taxon>Oxalobacteraceae</taxon>
        <taxon>Telluria group</taxon>
        <taxon>Massilia</taxon>
    </lineage>
</organism>
<name>A0ABX0LXQ5_9BURK</name>
<dbReference type="Proteomes" id="UP000785613">
    <property type="component" value="Unassembled WGS sequence"/>
</dbReference>
<dbReference type="EMBL" id="VUYU01000016">
    <property type="protein sequence ID" value="NHZ36139.1"/>
    <property type="molecule type" value="Genomic_DNA"/>
</dbReference>
<reference evidence="2 3" key="1">
    <citation type="submission" date="2019-09" db="EMBL/GenBank/DDBJ databases">
        <title>Taxonomy of Antarctic Massilia spp.: description of Massilia rubra sp. nov., Massilia aquatica sp. nov., Massilia mucilaginosa sp. nov., Massilia frigida sp. nov. isolated from streams, lakes and regoliths.</title>
        <authorList>
            <person name="Holochova P."/>
            <person name="Sedlacek I."/>
            <person name="Kralova S."/>
            <person name="Maslanova I."/>
            <person name="Busse H.-J."/>
            <person name="Stankova E."/>
            <person name="Vrbovska V."/>
            <person name="Kovarovic V."/>
            <person name="Bartak M."/>
            <person name="Svec P."/>
            <person name="Pantucek R."/>
        </authorList>
    </citation>
    <scope>NUCLEOTIDE SEQUENCE [LARGE SCALE GENOMIC DNA]</scope>
    <source>
        <strain evidence="2 3">CCM 8692</strain>
    </source>
</reference>
<gene>
    <name evidence="2" type="ORF">F0185_21460</name>
</gene>
<evidence type="ECO:0000256" key="1">
    <source>
        <dbReference type="SAM" id="Phobius"/>
    </source>
</evidence>
<accession>A0ABX0LXQ5</accession>
<keyword evidence="1" id="KW-1133">Transmembrane helix</keyword>
<evidence type="ECO:0000313" key="3">
    <source>
        <dbReference type="Proteomes" id="UP000785613"/>
    </source>
</evidence>
<evidence type="ECO:0008006" key="4">
    <source>
        <dbReference type="Google" id="ProtNLM"/>
    </source>
</evidence>
<proteinExistence type="predicted"/>
<protein>
    <recommendedName>
        <fullName evidence="4">DUF3592 domain-containing protein</fullName>
    </recommendedName>
</protein>
<keyword evidence="1" id="KW-0472">Membrane</keyword>
<sequence length="277" mass="31136">MTIPAPETLSSADKQQLLLKTFPARARKVNHSGVRGKYFWKAVSSLFGVALAAFFIWFWLPDIVRDARLAWFDSVVVESEADVSGSCKISKMVFISCDAKISYRPDPAREAVLTVEQHTSFFGFSHGTKVDVLRSTTHPERITTSIATEHLGNRIVSFLLLAGLLVLFEYAVCSEAWKEFRHSRLQGREVVLRPVLARVYECDEDRNVKFSADIDGVERHGTNVLRYGDTPLFLPWSQNVAIALLASGTRYMILLDEEMTVANFTDSEKALLKTLLS</sequence>
<keyword evidence="3" id="KW-1185">Reference proteome</keyword>
<comment type="caution">
    <text evidence="2">The sequence shown here is derived from an EMBL/GenBank/DDBJ whole genome shotgun (WGS) entry which is preliminary data.</text>
</comment>
<dbReference type="RefSeq" id="WP_167227964.1">
    <property type="nucleotide sequence ID" value="NZ_VUYU01000016.1"/>
</dbReference>
<keyword evidence="1" id="KW-0812">Transmembrane</keyword>
<evidence type="ECO:0000313" key="2">
    <source>
        <dbReference type="EMBL" id="NHZ36139.1"/>
    </source>
</evidence>
<feature type="transmembrane region" description="Helical" evidence="1">
    <location>
        <begin position="38"/>
        <end position="60"/>
    </location>
</feature>